<proteinExistence type="predicted"/>
<evidence type="ECO:0000313" key="6">
    <source>
        <dbReference type="EMBL" id="MBW6400454.1"/>
    </source>
</evidence>
<dbReference type="InterPro" id="IPR050707">
    <property type="entry name" value="HTH_MetabolicPath_Reg"/>
</dbReference>
<reference evidence="6 7" key="1">
    <citation type="submission" date="2021-07" db="EMBL/GenBank/DDBJ databases">
        <authorList>
            <person name="So Y."/>
        </authorList>
    </citation>
    <scope>NUCLEOTIDE SEQUENCE [LARGE SCALE GENOMIC DNA]</scope>
    <source>
        <strain evidence="6 7">HJA6</strain>
    </source>
</reference>
<dbReference type="Gene3D" id="3.30.450.40">
    <property type="match status" value="1"/>
</dbReference>
<name>A0ABS7ADR0_9PROT</name>
<dbReference type="PANTHER" id="PTHR30136:SF35">
    <property type="entry name" value="HTH-TYPE TRANSCRIPTIONAL REGULATOR RV1719"/>
    <property type="match status" value="1"/>
</dbReference>
<keyword evidence="3" id="KW-0804">Transcription</keyword>
<dbReference type="InterPro" id="IPR014757">
    <property type="entry name" value="Tscrpt_reg_IclR_C"/>
</dbReference>
<dbReference type="Pfam" id="PF09339">
    <property type="entry name" value="HTH_IclR"/>
    <property type="match status" value="1"/>
</dbReference>
<dbReference type="RefSeq" id="WP_219765030.1">
    <property type="nucleotide sequence ID" value="NZ_JAHYBZ010000008.1"/>
</dbReference>
<evidence type="ECO:0000313" key="7">
    <source>
        <dbReference type="Proteomes" id="UP001196565"/>
    </source>
</evidence>
<dbReference type="SMART" id="SM00346">
    <property type="entry name" value="HTH_ICLR"/>
    <property type="match status" value="1"/>
</dbReference>
<evidence type="ECO:0000256" key="3">
    <source>
        <dbReference type="ARBA" id="ARBA00023163"/>
    </source>
</evidence>
<gene>
    <name evidence="6" type="ORF">KPL78_21520</name>
</gene>
<evidence type="ECO:0000259" key="5">
    <source>
        <dbReference type="PROSITE" id="PS51078"/>
    </source>
</evidence>
<dbReference type="InterPro" id="IPR036390">
    <property type="entry name" value="WH_DNA-bd_sf"/>
</dbReference>
<sequence length="257" mass="28343">MVEDRVIKSVGRTLDLLEYFDEVRRPVSVMEVARALGMPQSSSSALLRSMVARGYCDMDAATRRYAPTSRVTLLGSWIEAQLFEDGALIRLLNEVHEATGELVLLGALNGLTVRHIHALAAREADRPRTRRGTVRPLGRSGMGNLFMATLPDRQIGRLVRRLNAEERNPAYRIDLPALMDEIAIIRQRGYAVAIDKMETGIGGVNVLLPPLGRMGPMAVAVSTLSDIVAARHEMLFGLIRNAVCRHLRMDTPRIGPG</sequence>
<accession>A0ABS7ADR0</accession>
<dbReference type="SUPFAM" id="SSF55781">
    <property type="entry name" value="GAF domain-like"/>
    <property type="match status" value="1"/>
</dbReference>
<evidence type="ECO:0000256" key="2">
    <source>
        <dbReference type="ARBA" id="ARBA00023125"/>
    </source>
</evidence>
<keyword evidence="2" id="KW-0238">DNA-binding</keyword>
<keyword evidence="7" id="KW-1185">Reference proteome</keyword>
<keyword evidence="1" id="KW-0805">Transcription regulation</keyword>
<feature type="domain" description="HTH iclR-type" evidence="4">
    <location>
        <begin position="7"/>
        <end position="69"/>
    </location>
</feature>
<dbReference type="InterPro" id="IPR029016">
    <property type="entry name" value="GAF-like_dom_sf"/>
</dbReference>
<organism evidence="6 7">
    <name type="scientific">Roseomonas alba</name>
    <dbReference type="NCBI Taxonomy" id="2846776"/>
    <lineage>
        <taxon>Bacteria</taxon>
        <taxon>Pseudomonadati</taxon>
        <taxon>Pseudomonadota</taxon>
        <taxon>Alphaproteobacteria</taxon>
        <taxon>Acetobacterales</taxon>
        <taxon>Roseomonadaceae</taxon>
        <taxon>Roseomonas</taxon>
    </lineage>
</organism>
<feature type="domain" description="IclR-ED" evidence="5">
    <location>
        <begin position="70"/>
        <end position="256"/>
    </location>
</feature>
<dbReference type="Gene3D" id="1.10.10.10">
    <property type="entry name" value="Winged helix-like DNA-binding domain superfamily/Winged helix DNA-binding domain"/>
    <property type="match status" value="1"/>
</dbReference>
<evidence type="ECO:0000256" key="1">
    <source>
        <dbReference type="ARBA" id="ARBA00023015"/>
    </source>
</evidence>
<dbReference type="InterPro" id="IPR036388">
    <property type="entry name" value="WH-like_DNA-bd_sf"/>
</dbReference>
<dbReference type="Proteomes" id="UP001196565">
    <property type="component" value="Unassembled WGS sequence"/>
</dbReference>
<protein>
    <submittedName>
        <fullName evidence="6">Helix-turn-helix domain-containing protein</fullName>
    </submittedName>
</protein>
<dbReference type="PROSITE" id="PS51077">
    <property type="entry name" value="HTH_ICLR"/>
    <property type="match status" value="1"/>
</dbReference>
<evidence type="ECO:0000259" key="4">
    <source>
        <dbReference type="PROSITE" id="PS51077"/>
    </source>
</evidence>
<dbReference type="EMBL" id="JAHYBZ010000008">
    <property type="protein sequence ID" value="MBW6400454.1"/>
    <property type="molecule type" value="Genomic_DNA"/>
</dbReference>
<dbReference type="PROSITE" id="PS51078">
    <property type="entry name" value="ICLR_ED"/>
    <property type="match status" value="1"/>
</dbReference>
<dbReference type="SUPFAM" id="SSF46785">
    <property type="entry name" value="Winged helix' DNA-binding domain"/>
    <property type="match status" value="1"/>
</dbReference>
<dbReference type="PANTHER" id="PTHR30136">
    <property type="entry name" value="HELIX-TURN-HELIX TRANSCRIPTIONAL REGULATOR, ICLR FAMILY"/>
    <property type="match status" value="1"/>
</dbReference>
<dbReference type="InterPro" id="IPR005471">
    <property type="entry name" value="Tscrpt_reg_IclR_N"/>
</dbReference>
<dbReference type="Pfam" id="PF01614">
    <property type="entry name" value="IclR_C"/>
    <property type="match status" value="1"/>
</dbReference>
<comment type="caution">
    <text evidence="6">The sequence shown here is derived from an EMBL/GenBank/DDBJ whole genome shotgun (WGS) entry which is preliminary data.</text>
</comment>